<dbReference type="PANTHER" id="PTHR30570:SF1">
    <property type="entry name" value="PHOSPHATE-BINDING PROTEIN PSTS"/>
    <property type="match status" value="1"/>
</dbReference>
<dbReference type="AlphaFoldDB" id="A0A6J7JYS8"/>
<gene>
    <name evidence="3" type="ORF">UFOPK3789_00455</name>
</gene>
<reference evidence="3" key="1">
    <citation type="submission" date="2020-05" db="EMBL/GenBank/DDBJ databases">
        <authorList>
            <person name="Chiriac C."/>
            <person name="Salcher M."/>
            <person name="Ghai R."/>
            <person name="Kavagutti S V."/>
        </authorList>
    </citation>
    <scope>NUCLEOTIDE SEQUENCE</scope>
</reference>
<feature type="domain" description="PBP" evidence="2">
    <location>
        <begin position="59"/>
        <end position="326"/>
    </location>
</feature>
<keyword evidence="1" id="KW-0732">Signal</keyword>
<evidence type="ECO:0000256" key="1">
    <source>
        <dbReference type="ARBA" id="ARBA00022729"/>
    </source>
</evidence>
<evidence type="ECO:0000259" key="2">
    <source>
        <dbReference type="Pfam" id="PF12849"/>
    </source>
</evidence>
<dbReference type="PANTHER" id="PTHR30570">
    <property type="entry name" value="PERIPLASMIC PHOSPHATE BINDING COMPONENT OF PHOSPHATE ABC TRANSPORTER"/>
    <property type="match status" value="1"/>
</dbReference>
<dbReference type="Gene3D" id="3.40.190.10">
    <property type="entry name" value="Periplasmic binding protein-like II"/>
    <property type="match status" value="2"/>
</dbReference>
<proteinExistence type="predicted"/>
<dbReference type="InterPro" id="IPR050811">
    <property type="entry name" value="Phosphate_ABC_transporter"/>
</dbReference>
<accession>A0A6J7JYS8</accession>
<sequence>MATILTTHMMRSPIPPTTTQRSEHLAASGMQVIRSRASSLLRRGIALLAIGSAVAACASPAPLSGSIKIQGSPSFLQVVSETAGRFEEANPLVRFNVALTGSSDGIALLCNGLAPIATAARDLTEAEKTSCRESNVSPVRLLLARDAVVLVTRPADGPPRCLSYPALYALLGIESFGVNTWDGSLLLPETEKASLPTGPLAIFGPPPSSGVMEVISDQGLSQEATTRGTEASTRGDYTAFESEALVRDSTVRTPGSLGVLTLADLNVKGRALSPVSINTGDGCVEPSTRNVRSALYPLTRPSLLFVSQQAVADSAALKEFVDLMLDPSTTPAIKRSGGILPTKAESAEVRQTWASAVAKAESNK</sequence>
<evidence type="ECO:0000313" key="3">
    <source>
        <dbReference type="EMBL" id="CAB4947232.1"/>
    </source>
</evidence>
<dbReference type="Pfam" id="PF12849">
    <property type="entry name" value="PBP_like_2"/>
    <property type="match status" value="1"/>
</dbReference>
<name>A0A6J7JYS8_9ZZZZ</name>
<protein>
    <submittedName>
        <fullName evidence="3">Unannotated protein</fullName>
    </submittedName>
</protein>
<dbReference type="InterPro" id="IPR024370">
    <property type="entry name" value="PBP_domain"/>
</dbReference>
<organism evidence="3">
    <name type="scientific">freshwater metagenome</name>
    <dbReference type="NCBI Taxonomy" id="449393"/>
    <lineage>
        <taxon>unclassified sequences</taxon>
        <taxon>metagenomes</taxon>
        <taxon>ecological metagenomes</taxon>
    </lineage>
</organism>
<dbReference type="SUPFAM" id="SSF53850">
    <property type="entry name" value="Periplasmic binding protein-like II"/>
    <property type="match status" value="1"/>
</dbReference>
<dbReference type="EMBL" id="CAFBNL010000016">
    <property type="protein sequence ID" value="CAB4947232.1"/>
    <property type="molecule type" value="Genomic_DNA"/>
</dbReference>